<reference evidence="2" key="1">
    <citation type="journal article" date="2015" name="Nature">
        <title>Complex archaea that bridge the gap between prokaryotes and eukaryotes.</title>
        <authorList>
            <person name="Spang A."/>
            <person name="Saw J.H."/>
            <person name="Jorgensen S.L."/>
            <person name="Zaremba-Niedzwiedzka K."/>
            <person name="Martijn J."/>
            <person name="Lind A.E."/>
            <person name="van Eijk R."/>
            <person name="Schleper C."/>
            <person name="Guy L."/>
            <person name="Ettema T.J."/>
        </authorList>
    </citation>
    <scope>NUCLEOTIDE SEQUENCE</scope>
</reference>
<evidence type="ECO:0000259" key="1">
    <source>
        <dbReference type="Pfam" id="PF20441"/>
    </source>
</evidence>
<dbReference type="Pfam" id="PF20441">
    <property type="entry name" value="TerL_nuclease"/>
    <property type="match status" value="1"/>
</dbReference>
<accession>A0A0F9CHJ7</accession>
<protein>
    <recommendedName>
        <fullName evidence="1">Terminase large subunit-like endonuclease domain-containing protein</fullName>
    </recommendedName>
</protein>
<dbReference type="GO" id="GO:0004519">
    <property type="term" value="F:endonuclease activity"/>
    <property type="evidence" value="ECO:0007669"/>
    <property type="project" value="InterPro"/>
</dbReference>
<proteinExistence type="predicted"/>
<evidence type="ECO:0000313" key="2">
    <source>
        <dbReference type="EMBL" id="KKL48604.1"/>
    </source>
</evidence>
<comment type="caution">
    <text evidence="2">The sequence shown here is derived from an EMBL/GenBank/DDBJ whole genome shotgun (WGS) entry which is preliminary data.</text>
</comment>
<dbReference type="InterPro" id="IPR005021">
    <property type="entry name" value="Terminase_largesu-like"/>
</dbReference>
<feature type="domain" description="Terminase large subunit-like endonuclease" evidence="1">
    <location>
        <begin position="3"/>
        <end position="256"/>
    </location>
</feature>
<dbReference type="InterPro" id="IPR046462">
    <property type="entry name" value="TerL_nuclease"/>
</dbReference>
<sequence length="271" mass="30650">MEKANPNLGVTIKLDYFKQKCASAQEMPSAENTFKRLHLNIWTEQATRWIPIERWDACAKAVNVGELEGVPCFAGLDLSSTLDVTALNLTIPVDGRYKQLWRFWIPEENIAQRVRRDRVPYDLWVRQGYIKATEGNVVDYEVVRADINQLREEFNIRQIAYDPWSATQLATQLQGDGFEMVPFRQGFASMSPAAKEFEKLVLGRKIDHGGNPVARWMMSNISVEMDAAGNIKPSKKRSTEKIDGIVAAIMAVGRSALQQEEPEYDGSLLVV</sequence>
<name>A0A0F9CHJ7_9ZZZZ</name>
<dbReference type="PANTHER" id="PTHR41287">
    <property type="match status" value="1"/>
</dbReference>
<dbReference type="PANTHER" id="PTHR41287:SF1">
    <property type="entry name" value="PROTEIN YMFN"/>
    <property type="match status" value="1"/>
</dbReference>
<dbReference type="EMBL" id="LAZR01033260">
    <property type="protein sequence ID" value="KKL48604.1"/>
    <property type="molecule type" value="Genomic_DNA"/>
</dbReference>
<gene>
    <name evidence="2" type="ORF">LCGC14_2323870</name>
</gene>
<dbReference type="AlphaFoldDB" id="A0A0F9CHJ7"/>
<organism evidence="2">
    <name type="scientific">marine sediment metagenome</name>
    <dbReference type="NCBI Taxonomy" id="412755"/>
    <lineage>
        <taxon>unclassified sequences</taxon>
        <taxon>metagenomes</taxon>
        <taxon>ecological metagenomes</taxon>
    </lineage>
</organism>